<dbReference type="CDD" id="cd06223">
    <property type="entry name" value="PRTases_typeI"/>
    <property type="match status" value="1"/>
</dbReference>
<sequence length="248" mass="26709">MTGKEVFAKIGGAVRALFAEDGLTCACCGKDLFSDGHFCEKCLEDLPFNLGFICNKCGRAIGEDYPVCLECKAHMPAFDAARSAFLYEGEIVRLIRKFKTGAKYLADAFAENMYLHALSDFADADFAVCVPMTAGGEKRRGYNQSALLAERVCSRAGLSFEEGVLVKAKETPAQKSLSFRERTENLKGAFRVHERKKCAGKNILIVDDVLTTAATGSAVAAALKSAGARKIYLLTAASVSFAGKNTVK</sequence>
<gene>
    <name evidence="4" type="ORF">H9728_04150</name>
</gene>
<dbReference type="InterPro" id="IPR051910">
    <property type="entry name" value="ComF/GntX_DNA_util-trans"/>
</dbReference>
<comment type="similarity">
    <text evidence="1">Belongs to the ComF/GntX family.</text>
</comment>
<dbReference type="Proteomes" id="UP000824135">
    <property type="component" value="Unassembled WGS sequence"/>
</dbReference>
<dbReference type="Pfam" id="PF18912">
    <property type="entry name" value="DZR_2"/>
    <property type="match status" value="1"/>
</dbReference>
<dbReference type="Gene3D" id="3.40.50.2020">
    <property type="match status" value="1"/>
</dbReference>
<evidence type="ECO:0000313" key="5">
    <source>
        <dbReference type="Proteomes" id="UP000824135"/>
    </source>
</evidence>
<comment type="caution">
    <text evidence="4">The sequence shown here is derived from an EMBL/GenBank/DDBJ whole genome shotgun (WGS) entry which is preliminary data.</text>
</comment>
<dbReference type="InterPro" id="IPR044005">
    <property type="entry name" value="DZR_2"/>
</dbReference>
<reference evidence="4" key="2">
    <citation type="submission" date="2021-04" db="EMBL/GenBank/DDBJ databases">
        <authorList>
            <person name="Gilroy R."/>
        </authorList>
    </citation>
    <scope>NUCLEOTIDE SEQUENCE</scope>
    <source>
        <strain evidence="4">CHK199-9574</strain>
    </source>
</reference>
<dbReference type="EMBL" id="DXCO01000031">
    <property type="protein sequence ID" value="HIY78216.1"/>
    <property type="molecule type" value="Genomic_DNA"/>
</dbReference>
<dbReference type="InterPro" id="IPR029057">
    <property type="entry name" value="PRTase-like"/>
</dbReference>
<evidence type="ECO:0000259" key="3">
    <source>
        <dbReference type="Pfam" id="PF18912"/>
    </source>
</evidence>
<proteinExistence type="inferred from homology"/>
<accession>A0A9D1Z7B0</accession>
<dbReference type="AlphaFoldDB" id="A0A9D1Z7B0"/>
<feature type="domain" description="Double zinc ribbon" evidence="3">
    <location>
        <begin position="16"/>
        <end position="71"/>
    </location>
</feature>
<protein>
    <submittedName>
        <fullName evidence="4">ComF family protein</fullName>
    </submittedName>
</protein>
<name>A0A9D1Z7B0_9FIRM</name>
<evidence type="ECO:0000313" key="4">
    <source>
        <dbReference type="EMBL" id="HIY78216.1"/>
    </source>
</evidence>
<dbReference type="InterPro" id="IPR000836">
    <property type="entry name" value="PRTase_dom"/>
</dbReference>
<feature type="domain" description="Phosphoribosyltransferase" evidence="2">
    <location>
        <begin position="167"/>
        <end position="235"/>
    </location>
</feature>
<dbReference type="SUPFAM" id="SSF53271">
    <property type="entry name" value="PRTase-like"/>
    <property type="match status" value="1"/>
</dbReference>
<reference evidence="4" key="1">
    <citation type="journal article" date="2021" name="PeerJ">
        <title>Extensive microbial diversity within the chicken gut microbiome revealed by metagenomics and culture.</title>
        <authorList>
            <person name="Gilroy R."/>
            <person name="Ravi A."/>
            <person name="Getino M."/>
            <person name="Pursley I."/>
            <person name="Horton D.L."/>
            <person name="Alikhan N.F."/>
            <person name="Baker D."/>
            <person name="Gharbi K."/>
            <person name="Hall N."/>
            <person name="Watson M."/>
            <person name="Adriaenssens E.M."/>
            <person name="Foster-Nyarko E."/>
            <person name="Jarju S."/>
            <person name="Secka A."/>
            <person name="Antonio M."/>
            <person name="Oren A."/>
            <person name="Chaudhuri R.R."/>
            <person name="La Ragione R."/>
            <person name="Hildebrand F."/>
            <person name="Pallen M.J."/>
        </authorList>
    </citation>
    <scope>NUCLEOTIDE SEQUENCE</scope>
    <source>
        <strain evidence="4">CHK199-9574</strain>
    </source>
</reference>
<dbReference type="PANTHER" id="PTHR47505:SF1">
    <property type="entry name" value="DNA UTILIZATION PROTEIN YHGH"/>
    <property type="match status" value="1"/>
</dbReference>
<evidence type="ECO:0000256" key="1">
    <source>
        <dbReference type="ARBA" id="ARBA00008007"/>
    </source>
</evidence>
<organism evidence="4 5">
    <name type="scientific">Candidatus Borkfalkia excrementavium</name>
    <dbReference type="NCBI Taxonomy" id="2838505"/>
    <lineage>
        <taxon>Bacteria</taxon>
        <taxon>Bacillati</taxon>
        <taxon>Bacillota</taxon>
        <taxon>Clostridia</taxon>
        <taxon>Christensenellales</taxon>
        <taxon>Christensenellaceae</taxon>
        <taxon>Candidatus Borkfalkia</taxon>
    </lineage>
</organism>
<dbReference type="PANTHER" id="PTHR47505">
    <property type="entry name" value="DNA UTILIZATION PROTEIN YHGH"/>
    <property type="match status" value="1"/>
</dbReference>
<dbReference type="Pfam" id="PF00156">
    <property type="entry name" value="Pribosyltran"/>
    <property type="match status" value="1"/>
</dbReference>
<evidence type="ECO:0000259" key="2">
    <source>
        <dbReference type="Pfam" id="PF00156"/>
    </source>
</evidence>